<dbReference type="RefSeq" id="WP_211854442.1">
    <property type="nucleotide sequence ID" value="NZ_JAAGBB010000025.1"/>
</dbReference>
<evidence type="ECO:0000256" key="2">
    <source>
        <dbReference type="ARBA" id="ARBA00023125"/>
    </source>
</evidence>
<evidence type="ECO:0000259" key="4">
    <source>
        <dbReference type="PROSITE" id="PS50949"/>
    </source>
</evidence>
<dbReference type="InterPro" id="IPR008920">
    <property type="entry name" value="TF_FadR/GntR_C"/>
</dbReference>
<keyword evidence="6" id="KW-1185">Reference proteome</keyword>
<dbReference type="SUPFAM" id="SSF48008">
    <property type="entry name" value="GntR ligand-binding domain-like"/>
    <property type="match status" value="1"/>
</dbReference>
<dbReference type="Gene3D" id="1.20.120.530">
    <property type="entry name" value="GntR ligand-binding domain-like"/>
    <property type="match status" value="1"/>
</dbReference>
<keyword evidence="1" id="KW-0805">Transcription regulation</keyword>
<feature type="domain" description="HTH gntR-type" evidence="4">
    <location>
        <begin position="1"/>
        <end position="66"/>
    </location>
</feature>
<dbReference type="PANTHER" id="PTHR43537">
    <property type="entry name" value="TRANSCRIPTIONAL REGULATOR, GNTR FAMILY"/>
    <property type="match status" value="1"/>
</dbReference>
<comment type="caution">
    <text evidence="5">The sequence shown here is derived from an EMBL/GenBank/DDBJ whole genome shotgun (WGS) entry which is preliminary data.</text>
</comment>
<sequence length="211" mass="23084">MVSRIRDQIEGLITDGTLPSGSHVVESALALRLGTSRGLIREACRALVEAGLLVAYPNRGCFVREISLRDAVELYDVRAALGRLAGTTLAEHITEPQLAELAQLVAAMEEAGAKRDLQRFHDINAAFHDRIIAFSGNRRLQALHAALLKELSISRRRQIFGGGGIATANAEHREIYAAFAARDPARAGELLERHIRGAKLRFLEAMGREES</sequence>
<evidence type="ECO:0000313" key="6">
    <source>
        <dbReference type="Proteomes" id="UP001196870"/>
    </source>
</evidence>
<dbReference type="InterPro" id="IPR036388">
    <property type="entry name" value="WH-like_DNA-bd_sf"/>
</dbReference>
<dbReference type="InterPro" id="IPR036390">
    <property type="entry name" value="WH_DNA-bd_sf"/>
</dbReference>
<keyword evidence="3" id="KW-0804">Transcription</keyword>
<keyword evidence="2" id="KW-0238">DNA-binding</keyword>
<protein>
    <submittedName>
        <fullName evidence="5">FCD domain-containing protein</fullName>
    </submittedName>
</protein>
<dbReference type="SUPFAM" id="SSF46785">
    <property type="entry name" value="Winged helix' DNA-binding domain"/>
    <property type="match status" value="1"/>
</dbReference>
<evidence type="ECO:0000256" key="3">
    <source>
        <dbReference type="ARBA" id="ARBA00023163"/>
    </source>
</evidence>
<dbReference type="InterPro" id="IPR000524">
    <property type="entry name" value="Tscrpt_reg_HTH_GntR"/>
</dbReference>
<evidence type="ECO:0000256" key="1">
    <source>
        <dbReference type="ARBA" id="ARBA00023015"/>
    </source>
</evidence>
<dbReference type="InterPro" id="IPR011711">
    <property type="entry name" value="GntR_C"/>
</dbReference>
<dbReference type="PANTHER" id="PTHR43537:SF5">
    <property type="entry name" value="UXU OPERON TRANSCRIPTIONAL REGULATOR"/>
    <property type="match status" value="1"/>
</dbReference>
<dbReference type="SMART" id="SM00345">
    <property type="entry name" value="HTH_GNTR"/>
    <property type="match status" value="1"/>
</dbReference>
<proteinExistence type="predicted"/>
<dbReference type="SMART" id="SM00895">
    <property type="entry name" value="FCD"/>
    <property type="match status" value="1"/>
</dbReference>
<dbReference type="Pfam" id="PF00392">
    <property type="entry name" value="GntR"/>
    <property type="match status" value="1"/>
</dbReference>
<dbReference type="Proteomes" id="UP001196870">
    <property type="component" value="Unassembled WGS sequence"/>
</dbReference>
<dbReference type="Pfam" id="PF07729">
    <property type="entry name" value="FCD"/>
    <property type="match status" value="1"/>
</dbReference>
<reference evidence="6" key="1">
    <citation type="journal article" date="2021" name="Syst. Appl. Microbiol.">
        <title>Roseomonas hellenica sp. nov., isolated from roots of wild-growing Alkanna tinctoria.</title>
        <authorList>
            <person name="Rat A."/>
            <person name="Naranjo H.D."/>
            <person name="Lebbe L."/>
            <person name="Cnockaert M."/>
            <person name="Krigas N."/>
            <person name="Grigoriadou K."/>
            <person name="Maloupa E."/>
            <person name="Willems A."/>
        </authorList>
    </citation>
    <scope>NUCLEOTIDE SEQUENCE [LARGE SCALE GENOMIC DNA]</scope>
    <source>
        <strain evidence="6">LMG 31523</strain>
    </source>
</reference>
<evidence type="ECO:0000313" key="5">
    <source>
        <dbReference type="EMBL" id="MBR0666706.1"/>
    </source>
</evidence>
<dbReference type="PROSITE" id="PS50949">
    <property type="entry name" value="HTH_GNTR"/>
    <property type="match status" value="1"/>
</dbReference>
<dbReference type="EMBL" id="JAAGBB010000025">
    <property type="protein sequence ID" value="MBR0666706.1"/>
    <property type="molecule type" value="Genomic_DNA"/>
</dbReference>
<dbReference type="Gene3D" id="1.10.10.10">
    <property type="entry name" value="Winged helix-like DNA-binding domain superfamily/Winged helix DNA-binding domain"/>
    <property type="match status" value="1"/>
</dbReference>
<name>A0ABS5F2G1_9PROT</name>
<gene>
    <name evidence="5" type="ORF">GXW71_20270</name>
</gene>
<accession>A0ABS5F2G1</accession>
<organism evidence="5 6">
    <name type="scientific">Plastoroseomonas hellenica</name>
    <dbReference type="NCBI Taxonomy" id="2687306"/>
    <lineage>
        <taxon>Bacteria</taxon>
        <taxon>Pseudomonadati</taxon>
        <taxon>Pseudomonadota</taxon>
        <taxon>Alphaproteobacteria</taxon>
        <taxon>Acetobacterales</taxon>
        <taxon>Acetobacteraceae</taxon>
        <taxon>Plastoroseomonas</taxon>
    </lineage>
</organism>